<dbReference type="SUPFAM" id="SSF49417">
    <property type="entry name" value="p53-like transcription factors"/>
    <property type="match status" value="1"/>
</dbReference>
<dbReference type="InterPro" id="IPR037059">
    <property type="entry name" value="RHD_DNA_bind_dom_sf"/>
</dbReference>
<dbReference type="InterPro" id="IPR036770">
    <property type="entry name" value="Ankyrin_rpt-contain_sf"/>
</dbReference>
<feature type="domain" description="RHD" evidence="3">
    <location>
        <begin position="80"/>
        <end position="281"/>
    </location>
</feature>
<evidence type="ECO:0000256" key="2">
    <source>
        <dbReference type="SAM" id="MobiDB-lite"/>
    </source>
</evidence>
<feature type="repeat" description="ANK" evidence="1">
    <location>
        <begin position="647"/>
        <end position="679"/>
    </location>
</feature>
<dbReference type="SMART" id="SM00429">
    <property type="entry name" value="IPT"/>
    <property type="match status" value="1"/>
</dbReference>
<evidence type="ECO:0000259" key="3">
    <source>
        <dbReference type="PROSITE" id="PS50254"/>
    </source>
</evidence>
<evidence type="ECO:0000313" key="5">
    <source>
        <dbReference type="Proteomes" id="UP001154078"/>
    </source>
</evidence>
<proteinExistence type="predicted"/>
<feature type="repeat" description="ANK" evidence="1">
    <location>
        <begin position="613"/>
        <end position="646"/>
    </location>
</feature>
<dbReference type="InterPro" id="IPR014756">
    <property type="entry name" value="Ig_E-set"/>
</dbReference>
<gene>
    <name evidence="4" type="ORF">MELIAE_LOCUS6354</name>
</gene>
<dbReference type="CDD" id="cd01177">
    <property type="entry name" value="IPT_NFkappaB"/>
    <property type="match status" value="1"/>
</dbReference>
<dbReference type="GO" id="GO:0000978">
    <property type="term" value="F:RNA polymerase II cis-regulatory region sequence-specific DNA binding"/>
    <property type="evidence" value="ECO:0007669"/>
    <property type="project" value="TreeGrafter"/>
</dbReference>
<sequence length="880" mass="100194">METITPIAPPINYNWSWNNTKEMSFPNIPTPPSSNEDSPRPMYFVASPGSNTFRADAFTGEGHVYSVGTSYIQNEDTMMVDQPSLKIIEQPIDKFRFRYKSEMAGTHGSLTGTSSDKSRKQTYPTVELLNFHRTAIIRCSIYQIKSEETDMKPHAHRLIKKHGKDEVDDPHSLVVSPDEGYVASFHSMGIIHTAKKNIVSELMKKKTNLKKEAIARNEGVKRDLNKKEVHDIKQEAESECKSINLNIVCLRFDAFEDIEGVLYPICKPIFTHGINNLKSALTGELKIVRMDHCTSPAKGNREIFILVERVTKKNVRIRFFELDDDGSEVWEDYGKHSDLDVHHQYAIVFKTPRYKNLDITSKVKVFIELVRPSDNARSDPKEFIYTPSDNIYRPGRKRPRSDGVSTSYDSSNFPSDELPVTIANPQDTNWDTGLPNLSKEFLNACNNIDSAEFNQLLQSMQQSDLMQIYTSPDTCATDGHVVESQMQELAVQDSVVIKMEVSSVEHVRAYDTFRQLQNLIRSKPSLERIKEMLQCYLGNDGETNPLHVFILENNTRNVLNILKLVNSCKAHDLFEKLNTHGQSPLHLAVICNNVHFVTWLLKLEVNPLIEDTKQNTPLHLAAKCRCSIEILELLISKSINLDVTNDNGDTPLNIAIEKKHMPAIKLLINNGADINNQHNNNGFTPLRFAIEKDYEEAVRFILYHKNLDFFKKDFNGIAAFQAAIINESTNTKIQQMIQNYMTEHNISLSIKQELDMDSSDDEMQIDLNEDETTVVKVEKTDELELMYNKVARFTPEALKEISFLVDQSGTSDLAKLLDLEHLIRSGILKSSNSTAMSLLKYAIDNNNEKLWVIRNFLDLLEQTAAVAVMDNMVIKCYSEK</sequence>
<dbReference type="OrthoDB" id="10254686at2759"/>
<dbReference type="GO" id="GO:0048731">
    <property type="term" value="P:system development"/>
    <property type="evidence" value="ECO:0007669"/>
    <property type="project" value="UniProtKB-ARBA"/>
</dbReference>
<dbReference type="GO" id="GO:0000981">
    <property type="term" value="F:DNA-binding transcription factor activity, RNA polymerase II-specific"/>
    <property type="evidence" value="ECO:0007669"/>
    <property type="project" value="TreeGrafter"/>
</dbReference>
<dbReference type="InterPro" id="IPR032397">
    <property type="entry name" value="RHD_dimer"/>
</dbReference>
<dbReference type="PRINTS" id="PR00057">
    <property type="entry name" value="NFKBTNSCPFCT"/>
</dbReference>
<keyword evidence="5" id="KW-1185">Reference proteome</keyword>
<dbReference type="InterPro" id="IPR013783">
    <property type="entry name" value="Ig-like_fold"/>
</dbReference>
<keyword evidence="1" id="KW-0040">ANK repeat</keyword>
<dbReference type="Pfam" id="PF12796">
    <property type="entry name" value="Ank_2"/>
    <property type="match status" value="1"/>
</dbReference>
<dbReference type="PROSITE" id="PS50297">
    <property type="entry name" value="ANK_REP_REGION"/>
    <property type="match status" value="1"/>
</dbReference>
<dbReference type="PANTHER" id="PTHR24169">
    <property type="entry name" value="NUCLEAR FACTOR NF-KAPPA-B PROTEIN"/>
    <property type="match status" value="1"/>
</dbReference>
<dbReference type="SUPFAM" id="SSF48403">
    <property type="entry name" value="Ankyrin repeat"/>
    <property type="match status" value="1"/>
</dbReference>
<dbReference type="Pfam" id="PF00554">
    <property type="entry name" value="RHD_DNA_bind"/>
    <property type="match status" value="1"/>
</dbReference>
<dbReference type="GO" id="GO:0048468">
    <property type="term" value="P:cell development"/>
    <property type="evidence" value="ECO:0007669"/>
    <property type="project" value="UniProtKB-ARBA"/>
</dbReference>
<dbReference type="SMART" id="SM00248">
    <property type="entry name" value="ANK"/>
    <property type="match status" value="4"/>
</dbReference>
<dbReference type="Pfam" id="PF00023">
    <property type="entry name" value="Ank"/>
    <property type="match status" value="1"/>
</dbReference>
<dbReference type="Gene3D" id="2.60.40.10">
    <property type="entry name" value="Immunoglobulins"/>
    <property type="match status" value="1"/>
</dbReference>
<evidence type="ECO:0000313" key="4">
    <source>
        <dbReference type="EMBL" id="CAH0554865.1"/>
    </source>
</evidence>
<dbReference type="CDD" id="cd07884">
    <property type="entry name" value="RHD-n_Relish"/>
    <property type="match status" value="1"/>
</dbReference>
<dbReference type="GO" id="GO:0005737">
    <property type="term" value="C:cytoplasm"/>
    <property type="evidence" value="ECO:0007669"/>
    <property type="project" value="InterPro"/>
</dbReference>
<dbReference type="PROSITE" id="PS50088">
    <property type="entry name" value="ANK_REPEAT"/>
    <property type="match status" value="3"/>
</dbReference>
<accession>A0A9P0FHT7</accession>
<dbReference type="Pfam" id="PF16179">
    <property type="entry name" value="RHD_dimer"/>
    <property type="match status" value="1"/>
</dbReference>
<dbReference type="InterPro" id="IPR011539">
    <property type="entry name" value="RHD_DNA_bind_dom"/>
</dbReference>
<dbReference type="Gene3D" id="2.60.40.340">
    <property type="entry name" value="Rel homology domain (RHD), DNA-binding domain"/>
    <property type="match status" value="1"/>
</dbReference>
<dbReference type="InterPro" id="IPR000451">
    <property type="entry name" value="NFkB/Dor"/>
</dbReference>
<dbReference type="AlphaFoldDB" id="A0A9P0FHT7"/>
<organism evidence="4 5">
    <name type="scientific">Brassicogethes aeneus</name>
    <name type="common">Rape pollen beetle</name>
    <name type="synonym">Meligethes aeneus</name>
    <dbReference type="NCBI Taxonomy" id="1431903"/>
    <lineage>
        <taxon>Eukaryota</taxon>
        <taxon>Metazoa</taxon>
        <taxon>Ecdysozoa</taxon>
        <taxon>Arthropoda</taxon>
        <taxon>Hexapoda</taxon>
        <taxon>Insecta</taxon>
        <taxon>Pterygota</taxon>
        <taxon>Neoptera</taxon>
        <taxon>Endopterygota</taxon>
        <taxon>Coleoptera</taxon>
        <taxon>Polyphaga</taxon>
        <taxon>Cucujiformia</taxon>
        <taxon>Nitidulidae</taxon>
        <taxon>Meligethinae</taxon>
        <taxon>Brassicogethes</taxon>
    </lineage>
</organism>
<dbReference type="SUPFAM" id="SSF81296">
    <property type="entry name" value="E set domains"/>
    <property type="match status" value="1"/>
</dbReference>
<feature type="repeat" description="ANK" evidence="1">
    <location>
        <begin position="580"/>
        <end position="612"/>
    </location>
</feature>
<dbReference type="InterPro" id="IPR002909">
    <property type="entry name" value="IPT_dom"/>
</dbReference>
<dbReference type="InterPro" id="IPR008967">
    <property type="entry name" value="p53-like_TF_DNA-bd_sf"/>
</dbReference>
<reference evidence="4" key="1">
    <citation type="submission" date="2021-12" db="EMBL/GenBank/DDBJ databases">
        <authorList>
            <person name="King R."/>
        </authorList>
    </citation>
    <scope>NUCLEOTIDE SEQUENCE</scope>
</reference>
<protein>
    <recommendedName>
        <fullName evidence="3">RHD domain-containing protein</fullName>
    </recommendedName>
</protein>
<dbReference type="InterPro" id="IPR002110">
    <property type="entry name" value="Ankyrin_rpt"/>
</dbReference>
<dbReference type="EMBL" id="OV121135">
    <property type="protein sequence ID" value="CAH0554865.1"/>
    <property type="molecule type" value="Genomic_DNA"/>
</dbReference>
<evidence type="ECO:0000256" key="1">
    <source>
        <dbReference type="PROSITE-ProRule" id="PRU00023"/>
    </source>
</evidence>
<dbReference type="Gene3D" id="1.25.40.20">
    <property type="entry name" value="Ankyrin repeat-containing domain"/>
    <property type="match status" value="1"/>
</dbReference>
<feature type="compositionally biased region" description="Polar residues" evidence="2">
    <location>
        <begin position="403"/>
        <end position="414"/>
    </location>
</feature>
<feature type="region of interest" description="Disordered" evidence="2">
    <location>
        <begin position="387"/>
        <end position="420"/>
    </location>
</feature>
<dbReference type="PANTHER" id="PTHR24169:SF28">
    <property type="entry name" value="NUCLEAR FACTOR NF-KAPPA-B P110 SUBUNIT"/>
    <property type="match status" value="1"/>
</dbReference>
<dbReference type="Proteomes" id="UP001154078">
    <property type="component" value="Chromosome 4"/>
</dbReference>
<dbReference type="InterPro" id="IPR033926">
    <property type="entry name" value="IPT_NFkappaB"/>
</dbReference>
<dbReference type="PROSITE" id="PS50254">
    <property type="entry name" value="REL_2"/>
    <property type="match status" value="1"/>
</dbReference>
<name>A0A9P0FHT7_BRAAE</name>